<evidence type="ECO:0000259" key="2">
    <source>
        <dbReference type="Pfam" id="PF01156"/>
    </source>
</evidence>
<comment type="caution">
    <text evidence="3">The sequence shown here is derived from an EMBL/GenBank/DDBJ whole genome shotgun (WGS) entry which is preliminary data.</text>
</comment>
<dbReference type="GO" id="GO:0016799">
    <property type="term" value="F:hydrolase activity, hydrolyzing N-glycosyl compounds"/>
    <property type="evidence" value="ECO:0007669"/>
    <property type="project" value="UniProtKB-ARBA"/>
</dbReference>
<gene>
    <name evidence="3" type="ORF">AAG570_001061</name>
</gene>
<dbReference type="InterPro" id="IPR001910">
    <property type="entry name" value="Inosine/uridine_hydrolase_dom"/>
</dbReference>
<dbReference type="InterPro" id="IPR036452">
    <property type="entry name" value="Ribo_hydro-like"/>
</dbReference>
<keyword evidence="4" id="KW-1185">Reference proteome</keyword>
<dbReference type="Pfam" id="PF01156">
    <property type="entry name" value="IU_nuc_hydro"/>
    <property type="match status" value="1"/>
</dbReference>
<dbReference type="InterPro" id="IPR052775">
    <property type="entry name" value="IUN_hydrolase"/>
</dbReference>
<dbReference type="Gene3D" id="3.90.245.10">
    <property type="entry name" value="Ribonucleoside hydrolase-like"/>
    <property type="match status" value="1"/>
</dbReference>
<feature type="domain" description="Inosine/uridine-preferring nucleoside hydrolase" evidence="2">
    <location>
        <begin position="1"/>
        <end position="278"/>
    </location>
</feature>
<proteinExistence type="inferred from homology"/>
<name>A0ABD0YX77_9HEMI</name>
<dbReference type="EMBL" id="JBFDAA010000010">
    <property type="protein sequence ID" value="KAL1124433.1"/>
    <property type="molecule type" value="Genomic_DNA"/>
</dbReference>
<dbReference type="PANTHER" id="PTHR46190:SF1">
    <property type="entry name" value="SI:CH211-201H21.5"/>
    <property type="match status" value="1"/>
</dbReference>
<evidence type="ECO:0000256" key="1">
    <source>
        <dbReference type="ARBA" id="ARBA00009176"/>
    </source>
</evidence>
<sequence length="288" mass="31337">MAMLLFLSKRSRADVVAITCVTGNTDVEKGSINTLKTLSIASRSDIPVYVGSGHGIVYSTKISDYFGSDGFGDFFYPNPPNDTLLKTEHAAMALADIVRNNPGEITLLSLGPLTNVALAMHIYPNLLKELKQYIILGGSIKGGGNVKPGVEFNMFTDPEAAVYVFSHAPPSVITLFPIEVIQDIPFPMTWRKNVLGSLLSKAMRLLNKAESLALSKQKEWLVYDPTAAASLLDRNIIENSTTADVFIETGGLLSRGAMFHLQNDSGRVKIVTKVNKPVLMSLLMNYLA</sequence>
<dbReference type="AlphaFoldDB" id="A0ABD0YX77"/>
<organism evidence="3 4">
    <name type="scientific">Ranatra chinensis</name>
    <dbReference type="NCBI Taxonomy" id="642074"/>
    <lineage>
        <taxon>Eukaryota</taxon>
        <taxon>Metazoa</taxon>
        <taxon>Ecdysozoa</taxon>
        <taxon>Arthropoda</taxon>
        <taxon>Hexapoda</taxon>
        <taxon>Insecta</taxon>
        <taxon>Pterygota</taxon>
        <taxon>Neoptera</taxon>
        <taxon>Paraneoptera</taxon>
        <taxon>Hemiptera</taxon>
        <taxon>Heteroptera</taxon>
        <taxon>Panheteroptera</taxon>
        <taxon>Nepomorpha</taxon>
        <taxon>Nepidae</taxon>
        <taxon>Ranatrinae</taxon>
        <taxon>Ranatra</taxon>
    </lineage>
</organism>
<evidence type="ECO:0000313" key="4">
    <source>
        <dbReference type="Proteomes" id="UP001558652"/>
    </source>
</evidence>
<accession>A0ABD0YX77</accession>
<dbReference type="Proteomes" id="UP001558652">
    <property type="component" value="Unassembled WGS sequence"/>
</dbReference>
<evidence type="ECO:0000313" key="3">
    <source>
        <dbReference type="EMBL" id="KAL1124433.1"/>
    </source>
</evidence>
<protein>
    <recommendedName>
        <fullName evidence="2">Inosine/uridine-preferring nucleoside hydrolase domain-containing protein</fullName>
    </recommendedName>
</protein>
<comment type="similarity">
    <text evidence="1">Belongs to the IUNH family.</text>
</comment>
<dbReference type="SUPFAM" id="SSF53590">
    <property type="entry name" value="Nucleoside hydrolase"/>
    <property type="match status" value="1"/>
</dbReference>
<reference evidence="3 4" key="1">
    <citation type="submission" date="2024-07" db="EMBL/GenBank/DDBJ databases">
        <title>Chromosome-level genome assembly of the water stick insect Ranatra chinensis (Heteroptera: Nepidae).</title>
        <authorList>
            <person name="Liu X."/>
        </authorList>
    </citation>
    <scope>NUCLEOTIDE SEQUENCE [LARGE SCALE GENOMIC DNA]</scope>
    <source>
        <strain evidence="3">Cailab_2021Rc</strain>
        <tissue evidence="3">Muscle</tissue>
    </source>
</reference>
<dbReference type="PANTHER" id="PTHR46190">
    <property type="entry name" value="SI:CH211-201H21.5-RELATED"/>
    <property type="match status" value="1"/>
</dbReference>